<dbReference type="AlphaFoldDB" id="A0A316F4B8"/>
<dbReference type="EMBL" id="QGGR01000019">
    <property type="protein sequence ID" value="PWK40456.1"/>
    <property type="molecule type" value="Genomic_DNA"/>
</dbReference>
<gene>
    <name evidence="2" type="ORF">BC793_11964</name>
</gene>
<evidence type="ECO:0000256" key="1">
    <source>
        <dbReference type="SAM" id="MobiDB-lite"/>
    </source>
</evidence>
<accession>A0A316F4B8</accession>
<name>A0A316F4B8_9ACTN</name>
<evidence type="ECO:0000313" key="3">
    <source>
        <dbReference type="Proteomes" id="UP000245697"/>
    </source>
</evidence>
<proteinExistence type="predicted"/>
<evidence type="ECO:0000313" key="2">
    <source>
        <dbReference type="EMBL" id="PWK40456.1"/>
    </source>
</evidence>
<keyword evidence="3" id="KW-1185">Reference proteome</keyword>
<dbReference type="Proteomes" id="UP000245697">
    <property type="component" value="Unassembled WGS sequence"/>
</dbReference>
<comment type="caution">
    <text evidence="2">The sequence shown here is derived from an EMBL/GenBank/DDBJ whole genome shotgun (WGS) entry which is preliminary data.</text>
</comment>
<sequence length="50" mass="5136">MTIHEAFGGRDGGTTYRPSTGTPFAALRPEGLGVKPQLAAGQSFAPESDS</sequence>
<feature type="region of interest" description="Disordered" evidence="1">
    <location>
        <begin position="1"/>
        <end position="50"/>
    </location>
</feature>
<reference evidence="2 3" key="1">
    <citation type="submission" date="2018-05" db="EMBL/GenBank/DDBJ databases">
        <title>Genomic Encyclopedia of Archaeal and Bacterial Type Strains, Phase II (KMG-II): from individual species to whole genera.</title>
        <authorList>
            <person name="Goeker M."/>
        </authorList>
    </citation>
    <scope>NUCLEOTIDE SEQUENCE [LARGE SCALE GENOMIC DNA]</scope>
    <source>
        <strain evidence="2 3">DSM 45184</strain>
    </source>
</reference>
<protein>
    <submittedName>
        <fullName evidence="2">Uncharacterized protein</fullName>
    </submittedName>
</protein>
<organism evidence="2 3">
    <name type="scientific">Actinoplanes xinjiangensis</name>
    <dbReference type="NCBI Taxonomy" id="512350"/>
    <lineage>
        <taxon>Bacteria</taxon>
        <taxon>Bacillati</taxon>
        <taxon>Actinomycetota</taxon>
        <taxon>Actinomycetes</taxon>
        <taxon>Micromonosporales</taxon>
        <taxon>Micromonosporaceae</taxon>
        <taxon>Actinoplanes</taxon>
    </lineage>
</organism>